<dbReference type="GO" id="GO:0042597">
    <property type="term" value="C:periplasmic space"/>
    <property type="evidence" value="ECO:0007669"/>
    <property type="project" value="UniProtKB-SubCell"/>
</dbReference>
<feature type="signal peptide" evidence="4">
    <location>
        <begin position="1"/>
        <end position="23"/>
    </location>
</feature>
<dbReference type="NCBIfam" id="NF037995">
    <property type="entry name" value="TRAP_S1"/>
    <property type="match status" value="1"/>
</dbReference>
<organism evidence="5 6">
    <name type="scientific">Pontivivens nitratireducens</name>
    <dbReference type="NCBI Taxonomy" id="2758038"/>
    <lineage>
        <taxon>Bacteria</taxon>
        <taxon>Pseudomonadati</taxon>
        <taxon>Pseudomonadota</taxon>
        <taxon>Alphaproteobacteria</taxon>
        <taxon>Rhodobacterales</taxon>
        <taxon>Paracoccaceae</taxon>
        <taxon>Pontivivens</taxon>
    </lineage>
</organism>
<name>A0A6G7VQC7_9RHOB</name>
<proteinExistence type="predicted"/>
<keyword evidence="2 4" id="KW-0732">Signal</keyword>
<evidence type="ECO:0000256" key="1">
    <source>
        <dbReference type="ARBA" id="ARBA00004418"/>
    </source>
</evidence>
<keyword evidence="6" id="KW-1185">Reference proteome</keyword>
<keyword evidence="3" id="KW-0574">Periplasm</keyword>
<dbReference type="Proteomes" id="UP000500791">
    <property type="component" value="Plasmid unnamed2"/>
</dbReference>
<evidence type="ECO:0000256" key="3">
    <source>
        <dbReference type="ARBA" id="ARBA00022764"/>
    </source>
</evidence>
<dbReference type="PANTHER" id="PTHR33376">
    <property type="match status" value="1"/>
</dbReference>
<evidence type="ECO:0008006" key="7">
    <source>
        <dbReference type="Google" id="ProtNLM"/>
    </source>
</evidence>
<feature type="chain" id="PRO_5026170131" description="TRAP-type C4-dicarboxylate transport system substrate-binding protein" evidence="4">
    <location>
        <begin position="24"/>
        <end position="372"/>
    </location>
</feature>
<evidence type="ECO:0000256" key="2">
    <source>
        <dbReference type="ARBA" id="ARBA00022729"/>
    </source>
</evidence>
<dbReference type="GO" id="GO:0055085">
    <property type="term" value="P:transmembrane transport"/>
    <property type="evidence" value="ECO:0007669"/>
    <property type="project" value="InterPro"/>
</dbReference>
<sequence>MKSNMNSVAIGAVLMLAATGSSARDLSYATYTPPTSSNNVLGMEPFIERVEERTNGDLTFTMYTGGQIFDARGTLSGIGDGLSETGFLVPQYFPQEMPIITMLTDLLMLNEHQVPAAGAFIETMLVDCGAPCMDEMERNGINILASHAASPYNILCRREIASMEDLEGLKFRSAGDAMSRAVQSWGGIPVNFSSGEIYEGLQRGQIDCAVAPKSWLLLYGLGDVVQFIYDLPIGAGVGMGTFTINHDTWEDLPRDQKEIILTELPLLLANVVIDGYGGEDVQAVAMAQDKDITLAEAPADLVALIDGLRTSEPADVAEKARTRGVENPEELIDAYIQNLAEWDEMTKDMREDTDAYAKLLWERVYSQLVEDL</sequence>
<evidence type="ECO:0000256" key="4">
    <source>
        <dbReference type="SAM" id="SignalP"/>
    </source>
</evidence>
<dbReference type="InterPro" id="IPR018389">
    <property type="entry name" value="DctP_fam"/>
</dbReference>
<dbReference type="EMBL" id="CP049813">
    <property type="protein sequence ID" value="QIK42204.1"/>
    <property type="molecule type" value="Genomic_DNA"/>
</dbReference>
<geneLocation type="plasmid" evidence="5 6">
    <name>unnamed2</name>
</geneLocation>
<protein>
    <recommendedName>
        <fullName evidence="7">TRAP-type C4-dicarboxylate transport system substrate-binding protein</fullName>
    </recommendedName>
</protein>
<dbReference type="RefSeq" id="WP_166194515.1">
    <property type="nucleotide sequence ID" value="NZ_CP049813.1"/>
</dbReference>
<dbReference type="InterPro" id="IPR038404">
    <property type="entry name" value="TRAP_DctP_sf"/>
</dbReference>
<comment type="subcellular location">
    <subcellularLocation>
        <location evidence="1">Periplasm</location>
    </subcellularLocation>
</comment>
<dbReference type="PANTHER" id="PTHR33376:SF15">
    <property type="entry name" value="BLL6794 PROTEIN"/>
    <property type="match status" value="1"/>
</dbReference>
<accession>A0A6G7VQC7</accession>
<dbReference type="CDD" id="cd13666">
    <property type="entry name" value="PBP2_TRAP_DctP_like_1"/>
    <property type="match status" value="1"/>
</dbReference>
<evidence type="ECO:0000313" key="5">
    <source>
        <dbReference type="EMBL" id="QIK42204.1"/>
    </source>
</evidence>
<dbReference type="AlphaFoldDB" id="A0A6G7VQC7"/>
<evidence type="ECO:0000313" key="6">
    <source>
        <dbReference type="Proteomes" id="UP000500791"/>
    </source>
</evidence>
<reference evidence="5 6" key="1">
    <citation type="submission" date="2020-03" db="EMBL/GenBank/DDBJ databases">
        <title>Complete genome sequence of Monaibacterium sp. ALG8 with diverse plasmids.</title>
        <authorList>
            <person name="Sun C."/>
        </authorList>
    </citation>
    <scope>NUCLEOTIDE SEQUENCE [LARGE SCALE GENOMIC DNA]</scope>
    <source>
        <strain evidence="5 6">ALG8</strain>
        <plasmid evidence="5 6">unnamed2</plasmid>
    </source>
</reference>
<dbReference type="KEGG" id="mon:G8E03_15220"/>
<dbReference type="Pfam" id="PF03480">
    <property type="entry name" value="DctP"/>
    <property type="match status" value="1"/>
</dbReference>
<gene>
    <name evidence="5" type="ORF">G8E03_15220</name>
</gene>
<dbReference type="Gene3D" id="3.40.190.170">
    <property type="entry name" value="Bacterial extracellular solute-binding protein, family 7"/>
    <property type="match status" value="1"/>
</dbReference>
<keyword evidence="5" id="KW-0614">Plasmid</keyword>